<dbReference type="OrthoDB" id="407979at2"/>
<dbReference type="RefSeq" id="WP_094507442.1">
    <property type="nucleotide sequence ID" value="NZ_JBHEEK010000015.1"/>
</dbReference>
<dbReference type="Pfam" id="PF01381">
    <property type="entry name" value="HTH_3"/>
    <property type="match status" value="1"/>
</dbReference>
<dbReference type="InterPro" id="IPR010982">
    <property type="entry name" value="Lambda_DNA-bd_dom_sf"/>
</dbReference>
<dbReference type="CDD" id="cd00093">
    <property type="entry name" value="HTH_XRE"/>
    <property type="match status" value="1"/>
</dbReference>
<gene>
    <name evidence="3" type="ORF">CEV31_4290</name>
</gene>
<sequence length="106" mass="11865">MSNKKRPMINDAVRLLRLYLGLSQKELATKLEISQSMVSEIESGSKGISMDLLERYSERFDVRMSQLLFFAEELDGQPIPKRGKLIIASGVLSLLEKLSPADVSHA</sequence>
<dbReference type="Proteomes" id="UP000215590">
    <property type="component" value="Unassembled WGS sequence"/>
</dbReference>
<accession>A0A256FU57</accession>
<evidence type="ECO:0000313" key="3">
    <source>
        <dbReference type="EMBL" id="OYR18278.1"/>
    </source>
</evidence>
<proteinExistence type="predicted"/>
<comment type="caution">
    <text evidence="3">The sequence shown here is derived from an EMBL/GenBank/DDBJ whole genome shotgun (WGS) entry which is preliminary data.</text>
</comment>
<dbReference type="PANTHER" id="PTHR46558:SF4">
    <property type="entry name" value="DNA-BIDING PHAGE PROTEIN"/>
    <property type="match status" value="1"/>
</dbReference>
<evidence type="ECO:0000313" key="4">
    <source>
        <dbReference type="Proteomes" id="UP000215590"/>
    </source>
</evidence>
<keyword evidence="4" id="KW-1185">Reference proteome</keyword>
<dbReference type="GO" id="GO:0003677">
    <property type="term" value="F:DNA binding"/>
    <property type="evidence" value="ECO:0007669"/>
    <property type="project" value="UniProtKB-KW"/>
</dbReference>
<reference evidence="3 4" key="1">
    <citation type="submission" date="2017-07" db="EMBL/GenBank/DDBJ databases">
        <title>Phylogenetic study on the rhizospheric bacterium Ochrobactrum sp. A44.</title>
        <authorList>
            <person name="Krzyzanowska D.M."/>
            <person name="Ossowicki A."/>
            <person name="Rajewska M."/>
            <person name="Maciag T."/>
            <person name="Kaczynski Z."/>
            <person name="Czerwicka M."/>
            <person name="Jafra S."/>
        </authorList>
    </citation>
    <scope>NUCLEOTIDE SEQUENCE [LARGE SCALE GENOMIC DNA]</scope>
    <source>
        <strain evidence="3 4">DSM 7216</strain>
    </source>
</reference>
<evidence type="ECO:0000259" key="2">
    <source>
        <dbReference type="PROSITE" id="PS50943"/>
    </source>
</evidence>
<dbReference type="PROSITE" id="PS50943">
    <property type="entry name" value="HTH_CROC1"/>
    <property type="match status" value="1"/>
</dbReference>
<protein>
    <submittedName>
        <fullName evidence="3">Helix-turn-helix family protein</fullName>
    </submittedName>
</protein>
<dbReference type="InterPro" id="IPR001387">
    <property type="entry name" value="Cro/C1-type_HTH"/>
</dbReference>
<dbReference type="SMART" id="SM00530">
    <property type="entry name" value="HTH_XRE"/>
    <property type="match status" value="1"/>
</dbReference>
<dbReference type="SUPFAM" id="SSF47413">
    <property type="entry name" value="lambda repressor-like DNA-binding domains"/>
    <property type="match status" value="1"/>
</dbReference>
<dbReference type="EMBL" id="NNRJ01000027">
    <property type="protein sequence ID" value="OYR18278.1"/>
    <property type="molecule type" value="Genomic_DNA"/>
</dbReference>
<keyword evidence="1" id="KW-0238">DNA-binding</keyword>
<evidence type="ECO:0000256" key="1">
    <source>
        <dbReference type="ARBA" id="ARBA00023125"/>
    </source>
</evidence>
<dbReference type="PANTHER" id="PTHR46558">
    <property type="entry name" value="TRACRIPTIONAL REGULATORY PROTEIN-RELATED-RELATED"/>
    <property type="match status" value="1"/>
</dbReference>
<dbReference type="Gene3D" id="1.10.260.40">
    <property type="entry name" value="lambda repressor-like DNA-binding domains"/>
    <property type="match status" value="1"/>
</dbReference>
<organism evidence="3 4">
    <name type="scientific">Brucella thiophenivorans</name>
    <dbReference type="NCBI Taxonomy" id="571255"/>
    <lineage>
        <taxon>Bacteria</taxon>
        <taxon>Pseudomonadati</taxon>
        <taxon>Pseudomonadota</taxon>
        <taxon>Alphaproteobacteria</taxon>
        <taxon>Hyphomicrobiales</taxon>
        <taxon>Brucellaceae</taxon>
        <taxon>Brucella/Ochrobactrum group</taxon>
        <taxon>Brucella</taxon>
    </lineage>
</organism>
<dbReference type="AlphaFoldDB" id="A0A256FU57"/>
<feature type="domain" description="HTH cro/C1-type" evidence="2">
    <location>
        <begin position="13"/>
        <end position="67"/>
    </location>
</feature>
<name>A0A256FU57_9HYPH</name>